<dbReference type="KEGG" id="bze:COCCADRAFT_88595"/>
<protein>
    <submittedName>
        <fullName evidence="2">Uncharacterized protein</fullName>
    </submittedName>
</protein>
<dbReference type="AlphaFoldDB" id="W6YKY2"/>
<keyword evidence="3" id="KW-1185">Reference proteome</keyword>
<feature type="region of interest" description="Disordered" evidence="1">
    <location>
        <begin position="39"/>
        <end position="70"/>
    </location>
</feature>
<dbReference type="EMBL" id="KI964563">
    <property type="protein sequence ID" value="EUC36319.1"/>
    <property type="molecule type" value="Genomic_DNA"/>
</dbReference>
<reference evidence="2 3" key="1">
    <citation type="journal article" date="2013" name="PLoS Genet.">
        <title>Comparative genome structure, secondary metabolite, and effector coding capacity across Cochliobolus pathogens.</title>
        <authorList>
            <person name="Condon B.J."/>
            <person name="Leng Y."/>
            <person name="Wu D."/>
            <person name="Bushley K.E."/>
            <person name="Ohm R.A."/>
            <person name="Otillar R."/>
            <person name="Martin J."/>
            <person name="Schackwitz W."/>
            <person name="Grimwood J."/>
            <person name="MohdZainudin N."/>
            <person name="Xue C."/>
            <person name="Wang R."/>
            <person name="Manning V.A."/>
            <person name="Dhillon B."/>
            <person name="Tu Z.J."/>
            <person name="Steffenson B.J."/>
            <person name="Salamov A."/>
            <person name="Sun H."/>
            <person name="Lowry S."/>
            <person name="LaButti K."/>
            <person name="Han J."/>
            <person name="Copeland A."/>
            <person name="Lindquist E."/>
            <person name="Barry K."/>
            <person name="Schmutz J."/>
            <person name="Baker S.E."/>
            <person name="Ciuffetti L.M."/>
            <person name="Grigoriev I.V."/>
            <person name="Zhong S."/>
            <person name="Turgeon B.G."/>
        </authorList>
    </citation>
    <scope>NUCLEOTIDE SEQUENCE [LARGE SCALE GENOMIC DNA]</scope>
    <source>
        <strain evidence="2 3">26-R-13</strain>
    </source>
</reference>
<evidence type="ECO:0000313" key="2">
    <source>
        <dbReference type="EMBL" id="EUC36319.1"/>
    </source>
</evidence>
<feature type="non-terminal residue" evidence="2">
    <location>
        <position position="1"/>
    </location>
</feature>
<name>W6YKY2_COCC2</name>
<evidence type="ECO:0000256" key="1">
    <source>
        <dbReference type="SAM" id="MobiDB-lite"/>
    </source>
</evidence>
<dbReference type="Proteomes" id="UP000053841">
    <property type="component" value="Unassembled WGS sequence"/>
</dbReference>
<accession>W6YKY2</accession>
<dbReference type="RefSeq" id="XP_007709423.1">
    <property type="nucleotide sequence ID" value="XM_007711233.1"/>
</dbReference>
<sequence length="70" mass="7657">KKKGIANKSLRPRSTPTSALLTRWLPMIKKRLKHVHHLFSPNTKGPATTDAPASAYQGPRCSVVGRDSPP</sequence>
<dbReference type="GeneID" id="19152600"/>
<gene>
    <name evidence="2" type="ORF">COCCADRAFT_88595</name>
</gene>
<organism evidence="2 3">
    <name type="scientific">Cochliobolus carbonum (strain 26-R-13)</name>
    <name type="common">Maize leaf spot fungus</name>
    <name type="synonym">Bipolaris zeicola</name>
    <dbReference type="NCBI Taxonomy" id="930089"/>
    <lineage>
        <taxon>Eukaryota</taxon>
        <taxon>Fungi</taxon>
        <taxon>Dikarya</taxon>
        <taxon>Ascomycota</taxon>
        <taxon>Pezizomycotina</taxon>
        <taxon>Dothideomycetes</taxon>
        <taxon>Pleosporomycetidae</taxon>
        <taxon>Pleosporales</taxon>
        <taxon>Pleosporineae</taxon>
        <taxon>Pleosporaceae</taxon>
        <taxon>Bipolaris</taxon>
    </lineage>
</organism>
<dbReference type="HOGENOM" id="CLU_2764667_0_0_1"/>
<evidence type="ECO:0000313" key="3">
    <source>
        <dbReference type="Proteomes" id="UP000053841"/>
    </source>
</evidence>
<proteinExistence type="predicted"/>